<dbReference type="Proteomes" id="UP000180253">
    <property type="component" value="Unassembled WGS sequence"/>
</dbReference>
<dbReference type="AlphaFoldDB" id="A0A1S1N8V0"/>
<sequence>MKQNKFLIISNGRSGSTWLETMLGQLSDVKVEYEFKWKPPYDPHPLHIRVDSKDFSCKKALESISSTAPIVGSKLVFDPRYHTDEELLELLETIDPEIKVIHLTRSYVEVFSSIMRGKPINILNDDVAVEEASILLKTLKSNSQDDKSESDNSPRTIDHGHCRRLMRNLLKNDLAVEKLRCRVSNFYSLDYSDIEAQFYALTQFIGSNCSQEDAMSVTKKPVTKKLPTKDIGEIVSNIEELQEVLELHDEIKYFALKQP</sequence>
<dbReference type="InterPro" id="IPR027417">
    <property type="entry name" value="P-loop_NTPase"/>
</dbReference>
<protein>
    <recommendedName>
        <fullName evidence="3">Sulfotransferase domain-containing protein</fullName>
    </recommendedName>
</protein>
<organism evidence="1 2">
    <name type="scientific">Pseudoalteromonas byunsanensis</name>
    <dbReference type="NCBI Taxonomy" id="327939"/>
    <lineage>
        <taxon>Bacteria</taxon>
        <taxon>Pseudomonadati</taxon>
        <taxon>Pseudomonadota</taxon>
        <taxon>Gammaproteobacteria</taxon>
        <taxon>Alteromonadales</taxon>
        <taxon>Pseudoalteromonadaceae</taxon>
        <taxon>Pseudoalteromonas</taxon>
    </lineage>
</organism>
<comment type="caution">
    <text evidence="1">The sequence shown here is derived from an EMBL/GenBank/DDBJ whole genome shotgun (WGS) entry which is preliminary data.</text>
</comment>
<dbReference type="RefSeq" id="WP_070991357.1">
    <property type="nucleotide sequence ID" value="NZ_CBCSHD010000001.1"/>
</dbReference>
<evidence type="ECO:0000313" key="2">
    <source>
        <dbReference type="Proteomes" id="UP000180253"/>
    </source>
</evidence>
<name>A0A1S1N8V0_9GAMM</name>
<dbReference type="Gene3D" id="3.40.50.300">
    <property type="entry name" value="P-loop containing nucleotide triphosphate hydrolases"/>
    <property type="match status" value="1"/>
</dbReference>
<accession>A0A1S1N8V0</accession>
<reference evidence="1 2" key="1">
    <citation type="submission" date="2016-10" db="EMBL/GenBank/DDBJ databases">
        <title>Pseudoalteromonas amylolytica sp. nov., isolated from the surface seawater.</title>
        <authorList>
            <person name="Wu Y.-H."/>
            <person name="Cheng H."/>
            <person name="Jin X.-B."/>
            <person name="Wang C.-S."/>
            <person name="Xu X.-W."/>
        </authorList>
    </citation>
    <scope>NUCLEOTIDE SEQUENCE [LARGE SCALE GENOMIC DNA]</scope>
    <source>
        <strain evidence="1 2">JCM 12483</strain>
    </source>
</reference>
<gene>
    <name evidence="1" type="ORF">BIW53_08110</name>
</gene>
<proteinExistence type="predicted"/>
<dbReference type="OrthoDB" id="9818887at2"/>
<dbReference type="SUPFAM" id="SSF52540">
    <property type="entry name" value="P-loop containing nucleoside triphosphate hydrolases"/>
    <property type="match status" value="1"/>
</dbReference>
<keyword evidence="2" id="KW-1185">Reference proteome</keyword>
<evidence type="ECO:0000313" key="1">
    <source>
        <dbReference type="EMBL" id="OHU95783.1"/>
    </source>
</evidence>
<dbReference type="EMBL" id="MNAN01000028">
    <property type="protein sequence ID" value="OHU95783.1"/>
    <property type="molecule type" value="Genomic_DNA"/>
</dbReference>
<dbReference type="STRING" id="327939.BIW53_08110"/>
<evidence type="ECO:0008006" key="3">
    <source>
        <dbReference type="Google" id="ProtNLM"/>
    </source>
</evidence>